<name>A0A1H6NS68_9PSED</name>
<dbReference type="EMBL" id="LT629972">
    <property type="protein sequence ID" value="SEI19193.1"/>
    <property type="molecule type" value="Genomic_DNA"/>
</dbReference>
<evidence type="ECO:0000313" key="3">
    <source>
        <dbReference type="Proteomes" id="UP000182272"/>
    </source>
</evidence>
<protein>
    <submittedName>
        <fullName evidence="2">Uncharacterized protein</fullName>
    </submittedName>
</protein>
<dbReference type="Proteomes" id="UP000199524">
    <property type="component" value="Chromosome I"/>
</dbReference>
<dbReference type="AlphaFoldDB" id="A0A1H6NS68"/>
<sequence>MTVTTRYVIKYTLNGERRFEFAQLENGTEAEARTVLEAMHGADDVISDVKVSKAL</sequence>
<evidence type="ECO:0000313" key="2">
    <source>
        <dbReference type="EMBL" id="SEI19193.1"/>
    </source>
</evidence>
<dbReference type="Proteomes" id="UP000182272">
    <property type="component" value="Chromosome I"/>
</dbReference>
<keyword evidence="4" id="KW-1185">Reference proteome</keyword>
<accession>A0A1H1YTE5</accession>
<gene>
    <name evidence="2" type="ORF">SAMN05216581_3897</name>
    <name evidence="1" type="ORF">SAMN05216598_4625</name>
</gene>
<organism evidence="2 3">
    <name type="scientific">Pseudomonas asplenii</name>
    <dbReference type="NCBI Taxonomy" id="53407"/>
    <lineage>
        <taxon>Bacteria</taxon>
        <taxon>Pseudomonadati</taxon>
        <taxon>Pseudomonadota</taxon>
        <taxon>Gammaproteobacteria</taxon>
        <taxon>Pseudomonadales</taxon>
        <taxon>Pseudomonadaceae</taxon>
        <taxon>Pseudomonas</taxon>
    </lineage>
</organism>
<accession>A0A1H6NS68</accession>
<dbReference type="EMBL" id="LT629777">
    <property type="protein sequence ID" value="SDT24775.1"/>
    <property type="molecule type" value="Genomic_DNA"/>
</dbReference>
<evidence type="ECO:0000313" key="4">
    <source>
        <dbReference type="Proteomes" id="UP000199524"/>
    </source>
</evidence>
<reference evidence="4" key="2">
    <citation type="submission" date="2016-10" db="EMBL/GenBank/DDBJ databases">
        <authorList>
            <person name="Varghese N."/>
            <person name="Submissions S."/>
        </authorList>
    </citation>
    <scope>NUCLEOTIDE SEQUENCE [LARGE SCALE GENOMIC DNA]</scope>
    <source>
        <strain evidence="4">ATCC 23835</strain>
    </source>
</reference>
<evidence type="ECO:0000313" key="1">
    <source>
        <dbReference type="EMBL" id="SDT24775.1"/>
    </source>
</evidence>
<proteinExistence type="predicted"/>
<reference evidence="2 3" key="1">
    <citation type="submission" date="2016-10" db="EMBL/GenBank/DDBJ databases">
        <authorList>
            <person name="de Groot N.N."/>
        </authorList>
    </citation>
    <scope>NUCLEOTIDE SEQUENCE [LARGE SCALE GENOMIC DNA]</scope>
    <source>
        <strain evidence="1">ATCC 23835</strain>
        <strain evidence="2 3">LMG 2158</strain>
    </source>
</reference>